<dbReference type="GO" id="GO:0016020">
    <property type="term" value="C:membrane"/>
    <property type="evidence" value="ECO:0007669"/>
    <property type="project" value="InterPro"/>
</dbReference>
<feature type="domain" description="EamA" evidence="2">
    <location>
        <begin position="30"/>
        <end position="110"/>
    </location>
</feature>
<feature type="transmembrane region" description="Helical" evidence="1">
    <location>
        <begin position="63"/>
        <end position="85"/>
    </location>
</feature>
<evidence type="ECO:0000313" key="4">
    <source>
        <dbReference type="Proteomes" id="UP000006546"/>
    </source>
</evidence>
<dbReference type="HOGENOM" id="CLU_142762_0_0_12"/>
<reference evidence="4" key="1">
    <citation type="submission" date="2011-04" db="EMBL/GenBank/DDBJ databases">
        <title>The complete genome of Treponema brennaborense DSM 12168.</title>
        <authorList>
            <person name="Lucas S."/>
            <person name="Han J."/>
            <person name="Lapidus A."/>
            <person name="Bruce D."/>
            <person name="Goodwin L."/>
            <person name="Pitluck S."/>
            <person name="Peters L."/>
            <person name="Kyrpides N."/>
            <person name="Mavromatis K."/>
            <person name="Ivanova N."/>
            <person name="Mikhailova N."/>
            <person name="Pagani I."/>
            <person name="Teshima H."/>
            <person name="Detter J.C."/>
            <person name="Tapia R."/>
            <person name="Han C."/>
            <person name="Land M."/>
            <person name="Hauser L."/>
            <person name="Markowitz V."/>
            <person name="Cheng J.-F."/>
            <person name="Hugenholtz P."/>
            <person name="Woyke T."/>
            <person name="Wu D."/>
            <person name="Gronow S."/>
            <person name="Wellnitz S."/>
            <person name="Brambilla E."/>
            <person name="Klenk H.-P."/>
            <person name="Eisen J.A."/>
        </authorList>
    </citation>
    <scope>NUCLEOTIDE SEQUENCE [LARGE SCALE GENOMIC DNA]</scope>
    <source>
        <strain evidence="4">DSM 12168 / CIP 105900 / DD5/3</strain>
    </source>
</reference>
<dbReference type="InterPro" id="IPR037185">
    <property type="entry name" value="EmrE-like"/>
</dbReference>
<dbReference type="InterPro" id="IPR000620">
    <property type="entry name" value="EamA_dom"/>
</dbReference>
<accession>F4LMI1</accession>
<name>F4LMI1_TREBD</name>
<dbReference type="Gene3D" id="1.10.3730.20">
    <property type="match status" value="1"/>
</dbReference>
<protein>
    <recommendedName>
        <fullName evidence="2">EamA domain-containing protein</fullName>
    </recommendedName>
</protein>
<proteinExistence type="predicted"/>
<feature type="transmembrane region" description="Helical" evidence="1">
    <location>
        <begin position="91"/>
        <end position="110"/>
    </location>
</feature>
<dbReference type="Proteomes" id="UP000006546">
    <property type="component" value="Chromosome"/>
</dbReference>
<dbReference type="AlphaFoldDB" id="F4LMI1"/>
<evidence type="ECO:0000259" key="2">
    <source>
        <dbReference type="Pfam" id="PF00892"/>
    </source>
</evidence>
<gene>
    <name evidence="3" type="ordered locus">Trebr_0295</name>
</gene>
<evidence type="ECO:0000256" key="1">
    <source>
        <dbReference type="SAM" id="Phobius"/>
    </source>
</evidence>
<dbReference type="EMBL" id="CP002696">
    <property type="protein sequence ID" value="AEE15743.1"/>
    <property type="molecule type" value="Genomic_DNA"/>
</dbReference>
<keyword evidence="1" id="KW-0472">Membrane</keyword>
<dbReference type="Pfam" id="PF00892">
    <property type="entry name" value="EamA"/>
    <property type="match status" value="1"/>
</dbReference>
<evidence type="ECO:0000313" key="3">
    <source>
        <dbReference type="EMBL" id="AEE15743.1"/>
    </source>
</evidence>
<dbReference type="eggNOG" id="COG2076">
    <property type="taxonomic scope" value="Bacteria"/>
</dbReference>
<organism evidence="3 4">
    <name type="scientific">Treponema brennaborense (strain DSM 12168 / CIP 105900 / DD5/3)</name>
    <dbReference type="NCBI Taxonomy" id="906968"/>
    <lineage>
        <taxon>Bacteria</taxon>
        <taxon>Pseudomonadati</taxon>
        <taxon>Spirochaetota</taxon>
        <taxon>Spirochaetia</taxon>
        <taxon>Spirochaetales</taxon>
        <taxon>Treponemataceae</taxon>
        <taxon>Treponema</taxon>
    </lineage>
</organism>
<dbReference type="KEGG" id="tbe:Trebr_0295"/>
<keyword evidence="4" id="KW-1185">Reference proteome</keyword>
<keyword evidence="1" id="KW-1133">Transmembrane helix</keyword>
<keyword evidence="1" id="KW-0812">Transmembrane</keyword>
<dbReference type="SUPFAM" id="SSF103481">
    <property type="entry name" value="Multidrug resistance efflux transporter EmrE"/>
    <property type="match status" value="1"/>
</dbReference>
<feature type="transmembrane region" description="Helical" evidence="1">
    <location>
        <begin position="35"/>
        <end position="56"/>
    </location>
</feature>
<sequence length="118" mass="13531">MKNNILHYMLMHTGFLLYSFYTVLGKTAAGYPFLSKTYCILYVLVLFVLFLYAVLWQQVLKHIVLSVATANKAVTVIWGMLWSFIFFQETITIKKMLGAGIIITGIILLARSERTRSE</sequence>
<dbReference type="STRING" id="906968.Trebr_0295"/>